<gene>
    <name evidence="2" type="ORF">E4K64_30365</name>
</gene>
<proteinExistence type="predicted"/>
<evidence type="ECO:0000313" key="2">
    <source>
        <dbReference type="EMBL" id="TFV70491.1"/>
    </source>
</evidence>
<protein>
    <submittedName>
        <fullName evidence="2">Uncharacterized protein</fullName>
    </submittedName>
</protein>
<dbReference type="Proteomes" id="UP000297700">
    <property type="component" value="Unassembled WGS sequence"/>
</dbReference>
<comment type="caution">
    <text evidence="2">The sequence shown here is derived from an EMBL/GenBank/DDBJ whole genome shotgun (WGS) entry which is preliminary data.</text>
</comment>
<evidence type="ECO:0000256" key="1">
    <source>
        <dbReference type="SAM" id="MobiDB-lite"/>
    </source>
</evidence>
<dbReference type="EMBL" id="SPQS01000021">
    <property type="protein sequence ID" value="TFV70491.1"/>
    <property type="molecule type" value="Genomic_DNA"/>
</dbReference>
<organism evidence="2 3">
    <name type="scientific">Bradyrhizobium frederickii</name>
    <dbReference type="NCBI Taxonomy" id="2560054"/>
    <lineage>
        <taxon>Bacteria</taxon>
        <taxon>Pseudomonadati</taxon>
        <taxon>Pseudomonadota</taxon>
        <taxon>Alphaproteobacteria</taxon>
        <taxon>Hyphomicrobiales</taxon>
        <taxon>Nitrobacteraceae</taxon>
        <taxon>Bradyrhizobium</taxon>
    </lineage>
</organism>
<feature type="region of interest" description="Disordered" evidence="1">
    <location>
        <begin position="1"/>
        <end position="23"/>
    </location>
</feature>
<sequence length="118" mass="13095">MARSTRRREPSAAYGYPRRSSLAQTQKLRIPSGKFHGSSKQGQSSFNRVTGLLFLTDHPHEHLTVSEALVLKARRLAPDHPWAHFTLAMLEFSKPATTSVSNSLLLKIAFGDLGLIAR</sequence>
<name>A0A4Y9NRJ1_9BRAD</name>
<evidence type="ECO:0000313" key="3">
    <source>
        <dbReference type="Proteomes" id="UP000297700"/>
    </source>
</evidence>
<accession>A0A4Y9NRJ1</accession>
<reference evidence="2 3" key="1">
    <citation type="submission" date="2019-03" db="EMBL/GenBank/DDBJ databases">
        <title>Bradyrhizobium strains diversity.</title>
        <authorList>
            <person name="Urquiaga M.C.O."/>
            <person name="Hungria M."/>
            <person name="Delamuta J.R.M."/>
            <person name="Klepa M.S."/>
        </authorList>
    </citation>
    <scope>NUCLEOTIDE SEQUENCE [LARGE SCALE GENOMIC DNA]</scope>
    <source>
        <strain evidence="2 3">CNPSo 3426</strain>
    </source>
</reference>
<dbReference type="AlphaFoldDB" id="A0A4Y9NRJ1"/>